<keyword evidence="1" id="KW-0812">Transmembrane</keyword>
<feature type="transmembrane region" description="Helical" evidence="1">
    <location>
        <begin position="7"/>
        <end position="25"/>
    </location>
</feature>
<evidence type="ECO:0000256" key="1">
    <source>
        <dbReference type="SAM" id="Phobius"/>
    </source>
</evidence>
<keyword evidence="1" id="KW-0472">Membrane</keyword>
<dbReference type="Proteomes" id="UP001236652">
    <property type="component" value="Chromosome"/>
</dbReference>
<dbReference type="EMBL" id="CP126446">
    <property type="protein sequence ID" value="WIF97743.1"/>
    <property type="molecule type" value="Genomic_DNA"/>
</dbReference>
<gene>
    <name evidence="2" type="ORF">QNI29_18770</name>
</gene>
<evidence type="ECO:0000313" key="3">
    <source>
        <dbReference type="Proteomes" id="UP001236652"/>
    </source>
</evidence>
<organism evidence="2 3">
    <name type="scientific">Pontibacillus chungwhensis</name>
    <dbReference type="NCBI Taxonomy" id="265426"/>
    <lineage>
        <taxon>Bacteria</taxon>
        <taxon>Bacillati</taxon>
        <taxon>Bacillota</taxon>
        <taxon>Bacilli</taxon>
        <taxon>Bacillales</taxon>
        <taxon>Bacillaceae</taxon>
        <taxon>Pontibacillus</taxon>
    </lineage>
</organism>
<proteinExistence type="predicted"/>
<keyword evidence="3" id="KW-1185">Reference proteome</keyword>
<accession>A0ABY8UWE3</accession>
<reference evidence="2 3" key="1">
    <citation type="submission" date="2023-05" db="EMBL/GenBank/DDBJ databases">
        <title>Comparative genomics reveals the evidence of polycyclic aromatic hydrocarbons degradation in moderately halophilic genus Pontibacillus.</title>
        <authorList>
            <person name="Yang H."/>
            <person name="Qian Z."/>
        </authorList>
    </citation>
    <scope>NUCLEOTIDE SEQUENCE [LARGE SCALE GENOMIC DNA]</scope>
    <source>
        <strain evidence="3">HN14</strain>
    </source>
</reference>
<dbReference type="RefSeq" id="WP_231417873.1">
    <property type="nucleotide sequence ID" value="NZ_CP126446.1"/>
</dbReference>
<feature type="transmembrane region" description="Helical" evidence="1">
    <location>
        <begin position="67"/>
        <end position="89"/>
    </location>
</feature>
<name>A0ABY8UWE3_9BACI</name>
<keyword evidence="1" id="KW-1133">Transmembrane helix</keyword>
<feature type="transmembrane region" description="Helical" evidence="1">
    <location>
        <begin position="31"/>
        <end position="55"/>
    </location>
</feature>
<sequence length="90" mass="10517">MDFNSKLLPLYVLFLMAFALGIALTGEKDGFLIHMLVIIPQFWFYSITPNLWLLYKKRGDEGNLKGFLKMMICIPIPYIIIAILIRIFYL</sequence>
<protein>
    <submittedName>
        <fullName evidence="2">Uncharacterized protein</fullName>
    </submittedName>
</protein>
<evidence type="ECO:0000313" key="2">
    <source>
        <dbReference type="EMBL" id="WIF97743.1"/>
    </source>
</evidence>